<reference evidence="3" key="1">
    <citation type="journal article" date="2014" name="Front. Microbiol.">
        <title>High frequency of phylogenetically diverse reductive dehalogenase-homologous genes in deep subseafloor sedimentary metagenomes.</title>
        <authorList>
            <person name="Kawai M."/>
            <person name="Futagami T."/>
            <person name="Toyoda A."/>
            <person name="Takaki Y."/>
            <person name="Nishi S."/>
            <person name="Hori S."/>
            <person name="Arai W."/>
            <person name="Tsubouchi T."/>
            <person name="Morono Y."/>
            <person name="Uchiyama I."/>
            <person name="Ito T."/>
            <person name="Fujiyama A."/>
            <person name="Inagaki F."/>
            <person name="Takami H."/>
        </authorList>
    </citation>
    <scope>NUCLEOTIDE SEQUENCE</scope>
    <source>
        <strain evidence="3">Expedition CK06-06</strain>
    </source>
</reference>
<sequence>MGSLQLTTTSVAARRHFKGMMQGVFHVPYAYCYRCPFKQTYPDCGLWCVDYIEDIMFKKVIPPDDLACMIIEPVQGAGGYIIPPDGYLQALAKLCGENNVIFVADEIQSGLCRTGKWFACEHWEVEPDIVTIGKGIAGGLPFGATVSRAELMDWEPGAHENTMGGSPVGCSAALAMLDILKTDRLTENAAEVGGYLLKRLKELAERYELIGDVRGKGMMIGVEIVKDRGTKEPAKAERDKLMTKAFERGLVLLGAGVSSLRLAPPLILTREQADVGLEILEQALKEIK</sequence>
<dbReference type="InterPro" id="IPR015421">
    <property type="entry name" value="PyrdxlP-dep_Trfase_major"/>
</dbReference>
<dbReference type="GO" id="GO:0008483">
    <property type="term" value="F:transaminase activity"/>
    <property type="evidence" value="ECO:0007669"/>
    <property type="project" value="InterPro"/>
</dbReference>
<dbReference type="CDD" id="cd00610">
    <property type="entry name" value="OAT_like"/>
    <property type="match status" value="1"/>
</dbReference>
<proteinExistence type="inferred from homology"/>
<dbReference type="InterPro" id="IPR015424">
    <property type="entry name" value="PyrdxlP-dep_Trfase"/>
</dbReference>
<accession>X1KQX0</accession>
<dbReference type="PANTHER" id="PTHR11986:SF58">
    <property type="entry name" value="LEUCINE_METHIONINE RACEMASE"/>
    <property type="match status" value="1"/>
</dbReference>
<name>X1KQX0_9ZZZZ</name>
<evidence type="ECO:0000313" key="3">
    <source>
        <dbReference type="EMBL" id="GAI09462.1"/>
    </source>
</evidence>
<organism evidence="3">
    <name type="scientific">marine sediment metagenome</name>
    <dbReference type="NCBI Taxonomy" id="412755"/>
    <lineage>
        <taxon>unclassified sequences</taxon>
        <taxon>metagenomes</taxon>
        <taxon>ecological metagenomes</taxon>
    </lineage>
</organism>
<gene>
    <name evidence="3" type="ORF">S06H3_08540</name>
</gene>
<dbReference type="PROSITE" id="PS00600">
    <property type="entry name" value="AA_TRANSFER_CLASS_3"/>
    <property type="match status" value="1"/>
</dbReference>
<evidence type="ECO:0000256" key="1">
    <source>
        <dbReference type="ARBA" id="ARBA00001933"/>
    </source>
</evidence>
<dbReference type="GO" id="GO:0042802">
    <property type="term" value="F:identical protein binding"/>
    <property type="evidence" value="ECO:0007669"/>
    <property type="project" value="TreeGrafter"/>
</dbReference>
<dbReference type="SUPFAM" id="SSF53383">
    <property type="entry name" value="PLP-dependent transferases"/>
    <property type="match status" value="1"/>
</dbReference>
<dbReference type="AlphaFoldDB" id="X1KQX0"/>
<dbReference type="InterPro" id="IPR049704">
    <property type="entry name" value="Aminotrans_3_PPA_site"/>
</dbReference>
<comment type="caution">
    <text evidence="3">The sequence shown here is derived from an EMBL/GenBank/DDBJ whole genome shotgun (WGS) entry which is preliminary data.</text>
</comment>
<dbReference type="Pfam" id="PF00202">
    <property type="entry name" value="Aminotran_3"/>
    <property type="match status" value="1"/>
</dbReference>
<comment type="cofactor">
    <cofactor evidence="1">
        <name>pyridoxal 5'-phosphate</name>
        <dbReference type="ChEBI" id="CHEBI:597326"/>
    </cofactor>
</comment>
<comment type="similarity">
    <text evidence="2">Belongs to the class-III pyridoxal-phosphate-dependent aminotransferase family.</text>
</comment>
<evidence type="ECO:0008006" key="4">
    <source>
        <dbReference type="Google" id="ProtNLM"/>
    </source>
</evidence>
<dbReference type="Gene3D" id="3.40.640.10">
    <property type="entry name" value="Type I PLP-dependent aspartate aminotransferase-like (Major domain)"/>
    <property type="match status" value="1"/>
</dbReference>
<dbReference type="GO" id="GO:0030170">
    <property type="term" value="F:pyridoxal phosphate binding"/>
    <property type="evidence" value="ECO:0007669"/>
    <property type="project" value="InterPro"/>
</dbReference>
<dbReference type="EMBL" id="BARV01003618">
    <property type="protein sequence ID" value="GAI09462.1"/>
    <property type="molecule type" value="Genomic_DNA"/>
</dbReference>
<protein>
    <recommendedName>
        <fullName evidence="4">4-aminobutyrate--2-oxoglutarate transaminase</fullName>
    </recommendedName>
</protein>
<dbReference type="PANTHER" id="PTHR11986">
    <property type="entry name" value="AMINOTRANSFERASE CLASS III"/>
    <property type="match status" value="1"/>
</dbReference>
<dbReference type="InterPro" id="IPR050103">
    <property type="entry name" value="Class-III_PLP-dep_AT"/>
</dbReference>
<evidence type="ECO:0000256" key="2">
    <source>
        <dbReference type="ARBA" id="ARBA00008954"/>
    </source>
</evidence>
<dbReference type="InterPro" id="IPR005814">
    <property type="entry name" value="Aminotrans_3"/>
</dbReference>